<comment type="caution">
    <text evidence="1">The sequence shown here is derived from an EMBL/GenBank/DDBJ whole genome shotgun (WGS) entry which is preliminary data.</text>
</comment>
<evidence type="ECO:0000313" key="2">
    <source>
        <dbReference type="Proteomes" id="UP000324222"/>
    </source>
</evidence>
<sequence length="101" mass="10959">MTIPHPTNLPPSFPVVAGTRLTVITTNEGEVRAALSALEKNKAVGPDGVSPRWQVILAPQKTKLLVMSTSEHDIRPTLNGAQLTSQPELQILEFTFDSKLT</sequence>
<protein>
    <submittedName>
        <fullName evidence="1">Uncharacterized protein</fullName>
    </submittedName>
</protein>
<evidence type="ECO:0000313" key="1">
    <source>
        <dbReference type="EMBL" id="MPC60297.1"/>
    </source>
</evidence>
<accession>A0A5B7GSX4</accession>
<proteinExistence type="predicted"/>
<gene>
    <name evidence="1" type="ORF">E2C01_054338</name>
</gene>
<name>A0A5B7GSX4_PORTR</name>
<reference evidence="1 2" key="1">
    <citation type="submission" date="2019-05" db="EMBL/GenBank/DDBJ databases">
        <title>Another draft genome of Portunus trituberculatus and its Hox gene families provides insights of decapod evolution.</title>
        <authorList>
            <person name="Jeong J.-H."/>
            <person name="Song I."/>
            <person name="Kim S."/>
            <person name="Choi T."/>
            <person name="Kim D."/>
            <person name="Ryu S."/>
            <person name="Kim W."/>
        </authorList>
    </citation>
    <scope>NUCLEOTIDE SEQUENCE [LARGE SCALE GENOMIC DNA]</scope>
    <source>
        <tissue evidence="1">Muscle</tissue>
    </source>
</reference>
<dbReference type="Proteomes" id="UP000324222">
    <property type="component" value="Unassembled WGS sequence"/>
</dbReference>
<organism evidence="1 2">
    <name type="scientific">Portunus trituberculatus</name>
    <name type="common">Swimming crab</name>
    <name type="synonym">Neptunus trituberculatus</name>
    <dbReference type="NCBI Taxonomy" id="210409"/>
    <lineage>
        <taxon>Eukaryota</taxon>
        <taxon>Metazoa</taxon>
        <taxon>Ecdysozoa</taxon>
        <taxon>Arthropoda</taxon>
        <taxon>Crustacea</taxon>
        <taxon>Multicrustacea</taxon>
        <taxon>Malacostraca</taxon>
        <taxon>Eumalacostraca</taxon>
        <taxon>Eucarida</taxon>
        <taxon>Decapoda</taxon>
        <taxon>Pleocyemata</taxon>
        <taxon>Brachyura</taxon>
        <taxon>Eubrachyura</taxon>
        <taxon>Portunoidea</taxon>
        <taxon>Portunidae</taxon>
        <taxon>Portuninae</taxon>
        <taxon>Portunus</taxon>
    </lineage>
</organism>
<dbReference type="EMBL" id="VSRR010017369">
    <property type="protein sequence ID" value="MPC60297.1"/>
    <property type="molecule type" value="Genomic_DNA"/>
</dbReference>
<keyword evidence="2" id="KW-1185">Reference proteome</keyword>
<dbReference type="AlphaFoldDB" id="A0A5B7GSX4"/>